<dbReference type="EMBL" id="JAQLXW010000002">
    <property type="protein sequence ID" value="MDB8002876.1"/>
    <property type="molecule type" value="Genomic_DNA"/>
</dbReference>
<evidence type="ECO:0000259" key="1">
    <source>
        <dbReference type="Pfam" id="PF01863"/>
    </source>
</evidence>
<dbReference type="Proteomes" id="UP001210809">
    <property type="component" value="Unassembled WGS sequence"/>
</dbReference>
<dbReference type="AlphaFoldDB" id="A0AAW6CTZ6"/>
<dbReference type="CDD" id="cd07344">
    <property type="entry name" value="M48_yhfN_like"/>
    <property type="match status" value="1"/>
</dbReference>
<dbReference type="InterPro" id="IPR002725">
    <property type="entry name" value="YgjP-like_metallopeptidase"/>
</dbReference>
<keyword evidence="2" id="KW-0482">Metalloprotease</keyword>
<evidence type="ECO:0000313" key="2">
    <source>
        <dbReference type="EMBL" id="MDB8002876.1"/>
    </source>
</evidence>
<keyword evidence="2" id="KW-0645">Protease</keyword>
<organism evidence="2 3">
    <name type="scientific">[Eubacterium] siraeum</name>
    <dbReference type="NCBI Taxonomy" id="39492"/>
    <lineage>
        <taxon>Bacteria</taxon>
        <taxon>Bacillati</taxon>
        <taxon>Bacillota</taxon>
        <taxon>Clostridia</taxon>
        <taxon>Eubacteriales</taxon>
        <taxon>Oscillospiraceae</taxon>
        <taxon>Oscillospiraceae incertae sedis</taxon>
    </lineage>
</organism>
<dbReference type="GO" id="GO:0008237">
    <property type="term" value="F:metallopeptidase activity"/>
    <property type="evidence" value="ECO:0007669"/>
    <property type="project" value="UniProtKB-KW"/>
</dbReference>
<sequence>MTHTVTVGDRKITYELTRKKVKNINLRIKPDGTVHVSASTAVTIAVIERFIRERADFILGAIDKFNAKNENRKTLFVSGEKLTLLGTQHILYVKKGIRNYAADSDGNITLYVTDTDDYELKYKTYITWLRSQCLPLMTRLCKRAYDEHYGKLGIDFPAIKVKDMRSRWGSCIPSKKILTFNVHLMEYPLPAAEYVVAHEFTHFLQANHSARFYAELARYMPDYKQRERILK</sequence>
<dbReference type="PANTHER" id="PTHR30399">
    <property type="entry name" value="UNCHARACTERIZED PROTEIN YGJP"/>
    <property type="match status" value="1"/>
</dbReference>
<evidence type="ECO:0000313" key="3">
    <source>
        <dbReference type="Proteomes" id="UP001210809"/>
    </source>
</evidence>
<proteinExistence type="predicted"/>
<protein>
    <submittedName>
        <fullName evidence="2">SprT family zinc-dependent metalloprotease</fullName>
    </submittedName>
</protein>
<comment type="caution">
    <text evidence="2">The sequence shown here is derived from an EMBL/GenBank/DDBJ whole genome shotgun (WGS) entry which is preliminary data.</text>
</comment>
<dbReference type="PANTHER" id="PTHR30399:SF1">
    <property type="entry name" value="UTP PYROPHOSPHATASE"/>
    <property type="match status" value="1"/>
</dbReference>
<keyword evidence="2" id="KW-0378">Hydrolase</keyword>
<gene>
    <name evidence="2" type="ORF">PNE09_02220</name>
</gene>
<feature type="domain" description="YgjP-like metallopeptidase" evidence="1">
    <location>
        <begin position="22"/>
        <end position="231"/>
    </location>
</feature>
<reference evidence="2" key="1">
    <citation type="submission" date="2023-01" db="EMBL/GenBank/DDBJ databases">
        <title>Human gut microbiome strain richness.</title>
        <authorList>
            <person name="Chen-Liaw A."/>
        </authorList>
    </citation>
    <scope>NUCLEOTIDE SEQUENCE</scope>
    <source>
        <strain evidence="2">1001283st1_G1_1001283B150217_161031</strain>
    </source>
</reference>
<accession>A0AAW6CTZ6</accession>
<dbReference type="Gene3D" id="3.30.2010.10">
    <property type="entry name" value="Metalloproteases ('zincins'), catalytic domain"/>
    <property type="match status" value="1"/>
</dbReference>
<dbReference type="Pfam" id="PF01863">
    <property type="entry name" value="YgjP-like"/>
    <property type="match status" value="1"/>
</dbReference>
<dbReference type="InterPro" id="IPR053136">
    <property type="entry name" value="UTP_pyrophosphatase-like"/>
</dbReference>
<name>A0AAW6CTZ6_9FIRM</name>